<accession>A0AA39NSE3</accession>
<dbReference type="EMBL" id="JAUEPR010000056">
    <property type="protein sequence ID" value="KAK0470973.1"/>
    <property type="molecule type" value="Genomic_DNA"/>
</dbReference>
<sequence>MSGVVYVCRENAQASTAVWNLRLRKLKKRICLARLERNETSNGLNITTGREERREPEPARCDRDPEIVSIRASKGIQASLFLDTPILYLSSTLRETAYTSTTTLHLGHLPPTPPALPAFDSSRSPDSEPSAFVSVPPSHDPLTMTPFSPVDAQLSTSRTFFKQTTRAYERNKREVLDELLHSQDDLLFCDKQPILNLDLDGWTPVPHMECTDPVMDRDSLLRHRSKGKAGSERAGIDVAATCDRFDFKSVKEWCTSNIPRHSMFHSSFPHDSVDKKFAFY</sequence>
<evidence type="ECO:0000313" key="2">
    <source>
        <dbReference type="EMBL" id="KAK0470973.1"/>
    </source>
</evidence>
<proteinExistence type="predicted"/>
<protein>
    <submittedName>
        <fullName evidence="2">Uncharacterized protein</fullName>
    </submittedName>
</protein>
<evidence type="ECO:0000313" key="3">
    <source>
        <dbReference type="Proteomes" id="UP001175227"/>
    </source>
</evidence>
<gene>
    <name evidence="2" type="ORF">IW261DRAFT_1671756</name>
</gene>
<evidence type="ECO:0000256" key="1">
    <source>
        <dbReference type="SAM" id="MobiDB-lite"/>
    </source>
</evidence>
<name>A0AA39NSE3_9AGAR</name>
<keyword evidence="3" id="KW-1185">Reference proteome</keyword>
<dbReference type="AlphaFoldDB" id="A0AA39NSE3"/>
<dbReference type="Proteomes" id="UP001175227">
    <property type="component" value="Unassembled WGS sequence"/>
</dbReference>
<reference evidence="2" key="1">
    <citation type="submission" date="2023-06" db="EMBL/GenBank/DDBJ databases">
        <authorList>
            <consortium name="Lawrence Berkeley National Laboratory"/>
            <person name="Ahrendt S."/>
            <person name="Sahu N."/>
            <person name="Indic B."/>
            <person name="Wong-Bajracharya J."/>
            <person name="Merenyi Z."/>
            <person name="Ke H.-M."/>
            <person name="Monk M."/>
            <person name="Kocsube S."/>
            <person name="Drula E."/>
            <person name="Lipzen A."/>
            <person name="Balint B."/>
            <person name="Henrissat B."/>
            <person name="Andreopoulos B."/>
            <person name="Martin F.M."/>
            <person name="Harder C.B."/>
            <person name="Rigling D."/>
            <person name="Ford K.L."/>
            <person name="Foster G.D."/>
            <person name="Pangilinan J."/>
            <person name="Papanicolaou A."/>
            <person name="Barry K."/>
            <person name="LaButti K."/>
            <person name="Viragh M."/>
            <person name="Koriabine M."/>
            <person name="Yan M."/>
            <person name="Riley R."/>
            <person name="Champramary S."/>
            <person name="Plett K.L."/>
            <person name="Tsai I.J."/>
            <person name="Slot J."/>
            <person name="Sipos G."/>
            <person name="Plett J."/>
            <person name="Nagy L.G."/>
            <person name="Grigoriev I.V."/>
        </authorList>
    </citation>
    <scope>NUCLEOTIDE SEQUENCE</scope>
    <source>
        <strain evidence="2">ICMP 16352</strain>
    </source>
</reference>
<organism evidence="2 3">
    <name type="scientific">Armillaria novae-zelandiae</name>
    <dbReference type="NCBI Taxonomy" id="153914"/>
    <lineage>
        <taxon>Eukaryota</taxon>
        <taxon>Fungi</taxon>
        <taxon>Dikarya</taxon>
        <taxon>Basidiomycota</taxon>
        <taxon>Agaricomycotina</taxon>
        <taxon>Agaricomycetes</taxon>
        <taxon>Agaricomycetidae</taxon>
        <taxon>Agaricales</taxon>
        <taxon>Marasmiineae</taxon>
        <taxon>Physalacriaceae</taxon>
        <taxon>Armillaria</taxon>
    </lineage>
</organism>
<comment type="caution">
    <text evidence="2">The sequence shown here is derived from an EMBL/GenBank/DDBJ whole genome shotgun (WGS) entry which is preliminary data.</text>
</comment>
<feature type="region of interest" description="Disordered" evidence="1">
    <location>
        <begin position="109"/>
        <end position="134"/>
    </location>
</feature>